<comment type="caution">
    <text evidence="2">The sequence shown here is derived from an EMBL/GenBank/DDBJ whole genome shotgun (WGS) entry which is preliminary data.</text>
</comment>
<accession>A0ABD5PX28</accession>
<evidence type="ECO:0000313" key="2">
    <source>
        <dbReference type="EMBL" id="MFC4544516.1"/>
    </source>
</evidence>
<dbReference type="AlphaFoldDB" id="A0ABD5PX28"/>
<dbReference type="Gene3D" id="3.30.1780.10">
    <property type="entry name" value="ornithine cyclodeaminase, domain 1"/>
    <property type="match status" value="1"/>
</dbReference>
<proteinExistence type="predicted"/>
<dbReference type="InterPro" id="IPR023401">
    <property type="entry name" value="ODC_N"/>
</dbReference>
<dbReference type="InterPro" id="IPR036291">
    <property type="entry name" value="NAD(P)-bd_dom_sf"/>
</dbReference>
<dbReference type="InterPro" id="IPR003462">
    <property type="entry name" value="ODC_Mu_crystall"/>
</dbReference>
<dbReference type="Gene3D" id="3.40.50.720">
    <property type="entry name" value="NAD(P)-binding Rossmann-like Domain"/>
    <property type="match status" value="1"/>
</dbReference>
<evidence type="ECO:0000256" key="1">
    <source>
        <dbReference type="SAM" id="MobiDB-lite"/>
    </source>
</evidence>
<dbReference type="PANTHER" id="PTHR13812:SF19">
    <property type="entry name" value="KETIMINE REDUCTASE MU-CRYSTALLIN"/>
    <property type="match status" value="1"/>
</dbReference>
<dbReference type="EMBL" id="JBHSFA010000011">
    <property type="protein sequence ID" value="MFC4544516.1"/>
    <property type="molecule type" value="Genomic_DNA"/>
</dbReference>
<dbReference type="SUPFAM" id="SSF51735">
    <property type="entry name" value="NAD(P)-binding Rossmann-fold domains"/>
    <property type="match status" value="1"/>
</dbReference>
<dbReference type="Pfam" id="PF02423">
    <property type="entry name" value="OCD_Mu_crystall"/>
    <property type="match status" value="1"/>
</dbReference>
<gene>
    <name evidence="2" type="ORF">ACFO5R_21525</name>
</gene>
<dbReference type="PIRSF" id="PIRSF001439">
    <property type="entry name" value="CryM"/>
    <property type="match status" value="1"/>
</dbReference>
<sequence length="327" mass="33758">MVTVLTAGAVESLCDVETILPAVETALEEQAAGRVERPDRPHFPVGTGLEGDDPLGTGLTMPAAVHDEPYYVTKLASVHEGNESRGLPTIQAQIALTDARTGTPVAYMPGTRVTNVRTGCVGGLAARALASEPIRLAVIGAGVQARWQTRAIAATSTLDAVSIYSPSDSKYACADDLRADGIPADAAETAAAAVSDASVVVTTTTSSEPVFPADATDAELVVAIGAYEPSMQELEADLVERADRVFADVPEEAIETGDLRRTSLAEGDLRPLAAAFTGDRPSERADGLSVVKSVGSAVMDLTAASTVYERAVDEGIGVEVSFGSDGQ</sequence>
<organism evidence="2 3">
    <name type="scientific">Halosolutus amylolyticus</name>
    <dbReference type="NCBI Taxonomy" id="2932267"/>
    <lineage>
        <taxon>Archaea</taxon>
        <taxon>Methanobacteriati</taxon>
        <taxon>Methanobacteriota</taxon>
        <taxon>Stenosarchaea group</taxon>
        <taxon>Halobacteria</taxon>
        <taxon>Halobacteriales</taxon>
        <taxon>Natrialbaceae</taxon>
        <taxon>Halosolutus</taxon>
    </lineage>
</organism>
<reference evidence="2 3" key="1">
    <citation type="journal article" date="2019" name="Int. J. Syst. Evol. Microbiol.">
        <title>The Global Catalogue of Microorganisms (GCM) 10K type strain sequencing project: providing services to taxonomists for standard genome sequencing and annotation.</title>
        <authorList>
            <consortium name="The Broad Institute Genomics Platform"/>
            <consortium name="The Broad Institute Genome Sequencing Center for Infectious Disease"/>
            <person name="Wu L."/>
            <person name="Ma J."/>
        </authorList>
    </citation>
    <scope>NUCLEOTIDE SEQUENCE [LARGE SCALE GENOMIC DNA]</scope>
    <source>
        <strain evidence="2 3">WLHS5</strain>
    </source>
</reference>
<name>A0ABD5PX28_9EURY</name>
<evidence type="ECO:0000313" key="3">
    <source>
        <dbReference type="Proteomes" id="UP001595898"/>
    </source>
</evidence>
<feature type="region of interest" description="Disordered" evidence="1">
    <location>
        <begin position="32"/>
        <end position="55"/>
    </location>
</feature>
<dbReference type="Proteomes" id="UP001595898">
    <property type="component" value="Unassembled WGS sequence"/>
</dbReference>
<keyword evidence="3" id="KW-1185">Reference proteome</keyword>
<dbReference type="RefSeq" id="WP_250141246.1">
    <property type="nucleotide sequence ID" value="NZ_JALIQP010000003.1"/>
</dbReference>
<dbReference type="PANTHER" id="PTHR13812">
    <property type="entry name" value="KETIMINE REDUCTASE MU-CRYSTALLIN"/>
    <property type="match status" value="1"/>
</dbReference>
<protein>
    <submittedName>
        <fullName evidence="2">Ornithine cyclodeaminase family protein</fullName>
    </submittedName>
</protein>